<evidence type="ECO:0000256" key="1">
    <source>
        <dbReference type="SAM" id="Phobius"/>
    </source>
</evidence>
<sequence length="80" mass="9473">MNIAAYFLMYLDKQKAKNQQWRISERTFFSLSLLGGFMGVHLGMQHFRHKTQHMSFKIVVIMSALIWLIGVPYYLVFMVN</sequence>
<reference evidence="2 3" key="1">
    <citation type="submission" date="2017-11" db="EMBL/GenBank/DDBJ databases">
        <title>Reclassification of Bisgaard taxon 7 as Conservatibacter flavescens gen. nov., sp. nov.</title>
        <authorList>
            <person name="Christensen H."/>
        </authorList>
    </citation>
    <scope>NUCLEOTIDE SEQUENCE [LARGE SCALE GENOMIC DNA]</scope>
    <source>
        <strain evidence="2 3">7_4</strain>
    </source>
</reference>
<feature type="transmembrane region" description="Helical" evidence="1">
    <location>
        <begin position="56"/>
        <end position="76"/>
    </location>
</feature>
<keyword evidence="3" id="KW-1185">Reference proteome</keyword>
<name>A0A2M8S3A9_9PAST</name>
<proteinExistence type="predicted"/>
<dbReference type="InterPro" id="IPR012156">
    <property type="entry name" value="Cold_shock_CspA"/>
</dbReference>
<evidence type="ECO:0000313" key="2">
    <source>
        <dbReference type="EMBL" id="PJG85639.1"/>
    </source>
</evidence>
<accession>A0A2M8S3A9</accession>
<feature type="transmembrane region" description="Helical" evidence="1">
    <location>
        <begin position="27"/>
        <end position="44"/>
    </location>
</feature>
<dbReference type="OrthoDB" id="72963at2"/>
<keyword evidence="1" id="KW-0812">Transmembrane</keyword>
<dbReference type="Proteomes" id="UP000229329">
    <property type="component" value="Unassembled WGS sequence"/>
</dbReference>
<dbReference type="PIRSF" id="PIRSF002599">
    <property type="entry name" value="Cold_shock_A"/>
    <property type="match status" value="1"/>
</dbReference>
<dbReference type="Pfam" id="PF06961">
    <property type="entry name" value="DUF1294"/>
    <property type="match status" value="1"/>
</dbReference>
<dbReference type="EMBL" id="PHHA01000009">
    <property type="protein sequence ID" value="PJG85639.1"/>
    <property type="molecule type" value="Genomic_DNA"/>
</dbReference>
<dbReference type="InterPro" id="IPR010718">
    <property type="entry name" value="DUF1294"/>
</dbReference>
<comment type="caution">
    <text evidence="2">The sequence shown here is derived from an EMBL/GenBank/DDBJ whole genome shotgun (WGS) entry which is preliminary data.</text>
</comment>
<keyword evidence="1" id="KW-1133">Transmembrane helix</keyword>
<dbReference type="GO" id="GO:0003676">
    <property type="term" value="F:nucleic acid binding"/>
    <property type="evidence" value="ECO:0007669"/>
    <property type="project" value="InterPro"/>
</dbReference>
<gene>
    <name evidence="2" type="ORF">CVP05_05100</name>
</gene>
<dbReference type="AlphaFoldDB" id="A0A2M8S3A9"/>
<protein>
    <submittedName>
        <fullName evidence="2">DUF1294 domain-containing protein</fullName>
    </submittedName>
</protein>
<evidence type="ECO:0000313" key="3">
    <source>
        <dbReference type="Proteomes" id="UP000229329"/>
    </source>
</evidence>
<organism evidence="2 3">
    <name type="scientific">Conservatibacter flavescens</name>
    <dbReference type="NCBI Taxonomy" id="28161"/>
    <lineage>
        <taxon>Bacteria</taxon>
        <taxon>Pseudomonadati</taxon>
        <taxon>Pseudomonadota</taxon>
        <taxon>Gammaproteobacteria</taxon>
        <taxon>Pasteurellales</taxon>
        <taxon>Pasteurellaceae</taxon>
        <taxon>Conservatibacter</taxon>
    </lineage>
</organism>
<keyword evidence="1" id="KW-0472">Membrane</keyword>